<dbReference type="PANTHER" id="PTHR31361:SF1">
    <property type="entry name" value="BETA-GLUCAN SYNTHESIS-ASSOCIATED PROTEIN KRE6-RELATED"/>
    <property type="match status" value="1"/>
</dbReference>
<feature type="compositionally biased region" description="Low complexity" evidence="9">
    <location>
        <begin position="67"/>
        <end position="82"/>
    </location>
</feature>
<feature type="domain" description="GH16" evidence="11">
    <location>
        <begin position="281"/>
        <end position="547"/>
    </location>
</feature>
<evidence type="ECO:0000256" key="9">
    <source>
        <dbReference type="SAM" id="MobiDB-lite"/>
    </source>
</evidence>
<evidence type="ECO:0000256" key="3">
    <source>
        <dbReference type="ARBA" id="ARBA00022692"/>
    </source>
</evidence>
<feature type="compositionally biased region" description="Basic and acidic residues" evidence="9">
    <location>
        <begin position="185"/>
        <end position="200"/>
    </location>
</feature>
<dbReference type="GO" id="GO:0005789">
    <property type="term" value="C:endoplasmic reticulum membrane"/>
    <property type="evidence" value="ECO:0007669"/>
    <property type="project" value="TreeGrafter"/>
</dbReference>
<comment type="subcellular location">
    <subcellularLocation>
        <location evidence="1">Membrane</location>
        <topology evidence="1">Single-pass type II membrane protein</topology>
    </subcellularLocation>
</comment>
<feature type="compositionally biased region" description="Low complexity" evidence="9">
    <location>
        <begin position="141"/>
        <end position="154"/>
    </location>
</feature>
<dbReference type="PROSITE" id="PS51762">
    <property type="entry name" value="GH16_2"/>
    <property type="match status" value="1"/>
</dbReference>
<evidence type="ECO:0000256" key="5">
    <source>
        <dbReference type="ARBA" id="ARBA00022989"/>
    </source>
</evidence>
<evidence type="ECO:0000313" key="12">
    <source>
        <dbReference type="EMBL" id="KIO31023.1"/>
    </source>
</evidence>
<evidence type="ECO:0000256" key="6">
    <source>
        <dbReference type="ARBA" id="ARBA00023136"/>
    </source>
</evidence>
<dbReference type="GO" id="GO:0005886">
    <property type="term" value="C:plasma membrane"/>
    <property type="evidence" value="ECO:0007669"/>
    <property type="project" value="TreeGrafter"/>
</dbReference>
<dbReference type="SUPFAM" id="SSF49899">
    <property type="entry name" value="Concanavalin A-like lectins/glucanases"/>
    <property type="match status" value="1"/>
</dbReference>
<dbReference type="Proteomes" id="UP000054248">
    <property type="component" value="Unassembled WGS sequence"/>
</dbReference>
<sequence>MALPTNPRPPRNDALPLPATAPSGVRPLRQLPQMSGMFPGAAPVTTIPTSTRPTLPSFGFSVPQQRSPTSALSSRSSTPSTVSNYSTEFLLKPTSSIGSVDAEKAGRRSNYGLRALTSPSLRQQWLAPPPSGPRSHFSLVSGKSTPYSTTSTSTLVSSTSGRIALSADPDFWEITPGTPGSATDDWLHNPDPKRDRRNDRGGTIFTKRGFANVGCIALTVILVLSLFAVYPIVNRMTQSPLATTFGGLNLGGINETGQVPIMAGNFALIDRDTPESALTKASFQGDGTELQLVFSDEFNVDGRTFYPGDDPYWEAEDMHYWATNNIEWYSPDAVTTEGGNLVITLSKLENHGLNYQGGLLSTWNKFCFTGGLIEISAILPGASNIEGLWPAVWAMGNLGRMGYGASLEGMWPYTYDSCDVGTLANQTFPNGTPVENTVDNDPANLGALSYLPGQRLSACTCRGEDHPGPQNADGSFVGRGAPEIDILEATVDHVTKIGKISQSSQWAPFNLKYEPNRTPETMVVHEPTLAEINPYIGGAFQQTTIWI</sequence>
<organism evidence="12 13">
    <name type="scientific">Tulasnella calospora MUT 4182</name>
    <dbReference type="NCBI Taxonomy" id="1051891"/>
    <lineage>
        <taxon>Eukaryota</taxon>
        <taxon>Fungi</taxon>
        <taxon>Dikarya</taxon>
        <taxon>Basidiomycota</taxon>
        <taxon>Agaricomycotina</taxon>
        <taxon>Agaricomycetes</taxon>
        <taxon>Cantharellales</taxon>
        <taxon>Tulasnellaceae</taxon>
        <taxon>Tulasnella</taxon>
    </lineage>
</organism>
<dbReference type="InterPro" id="IPR013320">
    <property type="entry name" value="ConA-like_dom_sf"/>
</dbReference>
<dbReference type="OrthoDB" id="412647at2759"/>
<keyword evidence="8" id="KW-0961">Cell wall biogenesis/degradation</keyword>
<evidence type="ECO:0000256" key="8">
    <source>
        <dbReference type="ARBA" id="ARBA00023316"/>
    </source>
</evidence>
<keyword evidence="3 10" id="KW-0812">Transmembrane</keyword>
<keyword evidence="6 10" id="KW-0472">Membrane</keyword>
<dbReference type="GO" id="GO:0006078">
    <property type="term" value="P:(1-&gt;6)-beta-D-glucan biosynthetic process"/>
    <property type="evidence" value="ECO:0007669"/>
    <property type="project" value="TreeGrafter"/>
</dbReference>
<dbReference type="Gene3D" id="2.60.120.200">
    <property type="match status" value="1"/>
</dbReference>
<dbReference type="GO" id="GO:0015926">
    <property type="term" value="F:glucosidase activity"/>
    <property type="evidence" value="ECO:0007669"/>
    <property type="project" value="TreeGrafter"/>
</dbReference>
<name>A0A0C3LAV8_9AGAM</name>
<dbReference type="PANTHER" id="PTHR31361">
    <property type="entry name" value="BETA-GLUCAN SYNTHESIS-ASSOCIATED PROTEIN KRE6-RELATED"/>
    <property type="match status" value="1"/>
</dbReference>
<dbReference type="EMBL" id="KN822966">
    <property type="protein sequence ID" value="KIO31023.1"/>
    <property type="molecule type" value="Genomic_DNA"/>
</dbReference>
<accession>A0A0C3LAV8</accession>
<comment type="similarity">
    <text evidence="2">Belongs to the SKN1/KRE6 family.</text>
</comment>
<proteinExistence type="inferred from homology"/>
<feature type="region of interest" description="Disordered" evidence="9">
    <location>
        <begin position="52"/>
        <end position="82"/>
    </location>
</feature>
<dbReference type="Pfam" id="PF03935">
    <property type="entry name" value="SKN1_KRE6_Sbg1"/>
    <property type="match status" value="1"/>
</dbReference>
<evidence type="ECO:0000256" key="4">
    <source>
        <dbReference type="ARBA" id="ARBA00022968"/>
    </source>
</evidence>
<evidence type="ECO:0000256" key="10">
    <source>
        <dbReference type="SAM" id="Phobius"/>
    </source>
</evidence>
<keyword evidence="13" id="KW-1185">Reference proteome</keyword>
<protein>
    <submittedName>
        <fullName evidence="12">Glycoside hydrolase family 16 protein</fullName>
    </submittedName>
</protein>
<evidence type="ECO:0000256" key="7">
    <source>
        <dbReference type="ARBA" id="ARBA00023180"/>
    </source>
</evidence>
<gene>
    <name evidence="12" type="ORF">M407DRAFT_19904</name>
</gene>
<evidence type="ECO:0000256" key="2">
    <source>
        <dbReference type="ARBA" id="ARBA00010962"/>
    </source>
</evidence>
<dbReference type="InterPro" id="IPR000757">
    <property type="entry name" value="Beta-glucanase-like"/>
</dbReference>
<keyword evidence="7" id="KW-0325">Glycoprotein</keyword>
<keyword evidence="12" id="KW-0378">Hydrolase</keyword>
<keyword evidence="5 10" id="KW-1133">Transmembrane helix</keyword>
<feature type="region of interest" description="Disordered" evidence="9">
    <location>
        <begin position="1"/>
        <end position="27"/>
    </location>
</feature>
<dbReference type="AlphaFoldDB" id="A0A0C3LAV8"/>
<evidence type="ECO:0000259" key="11">
    <source>
        <dbReference type="PROSITE" id="PS51762"/>
    </source>
</evidence>
<reference evidence="13" key="2">
    <citation type="submission" date="2015-01" db="EMBL/GenBank/DDBJ databases">
        <title>Evolutionary Origins and Diversification of the Mycorrhizal Mutualists.</title>
        <authorList>
            <consortium name="DOE Joint Genome Institute"/>
            <consortium name="Mycorrhizal Genomics Consortium"/>
            <person name="Kohler A."/>
            <person name="Kuo A."/>
            <person name="Nagy L.G."/>
            <person name="Floudas D."/>
            <person name="Copeland A."/>
            <person name="Barry K.W."/>
            <person name="Cichocki N."/>
            <person name="Veneault-Fourrey C."/>
            <person name="LaButti K."/>
            <person name="Lindquist E.A."/>
            <person name="Lipzen A."/>
            <person name="Lundell T."/>
            <person name="Morin E."/>
            <person name="Murat C."/>
            <person name="Riley R."/>
            <person name="Ohm R."/>
            <person name="Sun H."/>
            <person name="Tunlid A."/>
            <person name="Henrissat B."/>
            <person name="Grigoriev I.V."/>
            <person name="Hibbett D.S."/>
            <person name="Martin F."/>
        </authorList>
    </citation>
    <scope>NUCLEOTIDE SEQUENCE [LARGE SCALE GENOMIC DNA]</scope>
    <source>
        <strain evidence="13">MUT 4182</strain>
    </source>
</reference>
<keyword evidence="4" id="KW-0735">Signal-anchor</keyword>
<evidence type="ECO:0000313" key="13">
    <source>
        <dbReference type="Proteomes" id="UP000054248"/>
    </source>
</evidence>
<reference evidence="12 13" key="1">
    <citation type="submission" date="2014-04" db="EMBL/GenBank/DDBJ databases">
        <authorList>
            <consortium name="DOE Joint Genome Institute"/>
            <person name="Kuo A."/>
            <person name="Girlanda M."/>
            <person name="Perotto S."/>
            <person name="Kohler A."/>
            <person name="Nagy L.G."/>
            <person name="Floudas D."/>
            <person name="Copeland A."/>
            <person name="Barry K.W."/>
            <person name="Cichocki N."/>
            <person name="Veneault-Fourrey C."/>
            <person name="LaButti K."/>
            <person name="Lindquist E.A."/>
            <person name="Lipzen A."/>
            <person name="Lundell T."/>
            <person name="Morin E."/>
            <person name="Murat C."/>
            <person name="Sun H."/>
            <person name="Tunlid A."/>
            <person name="Henrissat B."/>
            <person name="Grigoriev I.V."/>
            <person name="Hibbett D.S."/>
            <person name="Martin F."/>
            <person name="Nordberg H.P."/>
            <person name="Cantor M.N."/>
            <person name="Hua S.X."/>
        </authorList>
    </citation>
    <scope>NUCLEOTIDE SEQUENCE [LARGE SCALE GENOMIC DNA]</scope>
    <source>
        <strain evidence="12 13">MUT 4182</strain>
    </source>
</reference>
<evidence type="ECO:0000256" key="1">
    <source>
        <dbReference type="ARBA" id="ARBA00004606"/>
    </source>
</evidence>
<feature type="region of interest" description="Disordered" evidence="9">
    <location>
        <begin position="122"/>
        <end position="154"/>
    </location>
</feature>
<dbReference type="InterPro" id="IPR005629">
    <property type="entry name" value="Skn1/Kre6/Sbg1"/>
</dbReference>
<feature type="region of interest" description="Disordered" evidence="9">
    <location>
        <begin position="170"/>
        <end position="201"/>
    </location>
</feature>
<feature type="transmembrane region" description="Helical" evidence="10">
    <location>
        <begin position="210"/>
        <end position="233"/>
    </location>
</feature>
<dbReference type="HOGENOM" id="CLU_497999_0_0_1"/>
<dbReference type="STRING" id="1051891.A0A0C3LAV8"/>
<dbReference type="GO" id="GO:0031505">
    <property type="term" value="P:fungal-type cell wall organization"/>
    <property type="evidence" value="ECO:0007669"/>
    <property type="project" value="TreeGrafter"/>
</dbReference>
<dbReference type="FunFam" id="2.60.120.200:FF:000135">
    <property type="entry name" value="Related to KRE6-glucan synthase subunit"/>
    <property type="match status" value="1"/>
</dbReference>